<feature type="region of interest" description="Disordered" evidence="6">
    <location>
        <begin position="343"/>
        <end position="369"/>
    </location>
</feature>
<dbReference type="InterPro" id="IPR011990">
    <property type="entry name" value="TPR-like_helical_dom_sf"/>
</dbReference>
<evidence type="ECO:0000256" key="6">
    <source>
        <dbReference type="SAM" id="MobiDB-lite"/>
    </source>
</evidence>
<sequence length="465" mass="51145">MATTFVGRSTLLPWRAPILSMGRSLTTTAVTQGQRLPRTTSLKYSQPKDAYLLSAKVTKFIKLNKLDDAIALTMNSPGRLQSPVVWNLLIFACSEKGALNRALKLYNQIKKRGLRPDSHTYTALLRCCAQSHSPRAVAEADKVYEYLQTNQTPSLIHSNAMLRVYARHGRTDEMIEFYRTMPPSGNQAPDEVTYTITMQAMAQLQPQPQSSAVEPTEAAGSNAESKGNDNINGTGGDALNPAVPNRNPGRPGFAAPGKLAPDVAFARIHPVWLDLVMDQQKRLIMNQHNTAQTPLIRPDRHLVHFFLHIASRVRTPEHISQALTAVELMFGFQYRPDRPITDQAGPALVTGSSSSSSSPPPSSSESEVVGIAPTAAESSVPQGLFAAGYDSTCLDGNMLNRILTLCLSGQEYRRGLAYAHQTMATFQPTIELGLSNFFMLTELFRKQTAEEIGLNKRPRREKRAS</sequence>
<dbReference type="PROSITE" id="PS51375">
    <property type="entry name" value="PPR"/>
    <property type="match status" value="2"/>
</dbReference>
<comment type="subunit">
    <text evidence="4">Binds to mitochondrial small subunit 15S rRNA.</text>
</comment>
<comment type="function">
    <text evidence="3">Regulates mitochondrial small subunit maturation by controlling 15S rRNA 5'-end processing. Localizes to the 5' precursor of the 15S rRNA in a position that is subsequently occupied by mS47 in the mature yeast mtSSU. Uses structure and sequence-specific RNA recognition, binding to a single-stranded region of the precursor and specifically recognizing bases -6 to -1. The exchange of Ccm1 for mS47 is coupled to the irreversible removal of precursor rRNA that is accompanied by conformational changes of the mitoribosomal proteins uS5m and mS26. These conformational changes signal completion of 5'-end rRNA processing through protection of the mature 5'-end of the 15S rRNA and stabilization of mS47. The removal of the 5' precursor together with the dissociation of Ccm1 may be catalyzed by the 5'-3' exoribonuclease Pet127. Involved in the specific removal of group I introns in mitochondrial encoded transcripts.</text>
</comment>
<dbReference type="Pfam" id="PF13041">
    <property type="entry name" value="PPR_2"/>
    <property type="match status" value="1"/>
</dbReference>
<keyword evidence="2" id="KW-0677">Repeat</keyword>
<feature type="compositionally biased region" description="Polar residues" evidence="6">
    <location>
        <begin position="222"/>
        <end position="232"/>
    </location>
</feature>
<protein>
    <recommendedName>
        <fullName evidence="9">Pentacotripeptide-repeat region of PRORP domain-containing protein</fullName>
    </recommendedName>
</protein>
<reference evidence="8" key="1">
    <citation type="journal article" date="2018" name="Nat. Microbiol.">
        <title>Leveraging single-cell genomics to expand the fungal tree of life.</title>
        <authorList>
            <person name="Ahrendt S.R."/>
            <person name="Quandt C.A."/>
            <person name="Ciobanu D."/>
            <person name="Clum A."/>
            <person name="Salamov A."/>
            <person name="Andreopoulos B."/>
            <person name="Cheng J.F."/>
            <person name="Woyke T."/>
            <person name="Pelin A."/>
            <person name="Henrissat B."/>
            <person name="Reynolds N.K."/>
            <person name="Benny G.L."/>
            <person name="Smith M.E."/>
            <person name="James T.Y."/>
            <person name="Grigoriev I.V."/>
        </authorList>
    </citation>
    <scope>NUCLEOTIDE SEQUENCE [LARGE SCALE GENOMIC DNA]</scope>
    <source>
        <strain evidence="8">RSA 468</strain>
    </source>
</reference>
<dbReference type="PANTHER" id="PTHR47447">
    <property type="entry name" value="OS03G0856100 PROTEIN"/>
    <property type="match status" value="1"/>
</dbReference>
<dbReference type="OrthoDB" id="185373at2759"/>
<dbReference type="AlphaFoldDB" id="A0A4P9ZSI2"/>
<comment type="similarity">
    <text evidence="1">Belongs to the CCM1 family.</text>
</comment>
<name>A0A4P9ZSI2_9FUNG</name>
<evidence type="ECO:0000313" key="7">
    <source>
        <dbReference type="EMBL" id="RKP35662.1"/>
    </source>
</evidence>
<feature type="region of interest" description="Disordered" evidence="6">
    <location>
        <begin position="205"/>
        <end position="250"/>
    </location>
</feature>
<dbReference type="STRING" id="215637.A0A4P9ZSI2"/>
<dbReference type="InterPro" id="IPR002885">
    <property type="entry name" value="PPR_rpt"/>
</dbReference>
<organism evidence="7 8">
    <name type="scientific">Dimargaris cristalligena</name>
    <dbReference type="NCBI Taxonomy" id="215637"/>
    <lineage>
        <taxon>Eukaryota</taxon>
        <taxon>Fungi</taxon>
        <taxon>Fungi incertae sedis</taxon>
        <taxon>Zoopagomycota</taxon>
        <taxon>Kickxellomycotina</taxon>
        <taxon>Dimargaritomycetes</taxon>
        <taxon>Dimargaritales</taxon>
        <taxon>Dimargaritaceae</taxon>
        <taxon>Dimargaris</taxon>
    </lineage>
</organism>
<dbReference type="NCBIfam" id="TIGR00756">
    <property type="entry name" value="PPR"/>
    <property type="match status" value="2"/>
</dbReference>
<evidence type="ECO:0000256" key="3">
    <source>
        <dbReference type="ARBA" id="ARBA00044493"/>
    </source>
</evidence>
<accession>A0A4P9ZSI2</accession>
<dbReference type="Pfam" id="PF01535">
    <property type="entry name" value="PPR"/>
    <property type="match status" value="1"/>
</dbReference>
<evidence type="ECO:0000256" key="5">
    <source>
        <dbReference type="PROSITE-ProRule" id="PRU00708"/>
    </source>
</evidence>
<gene>
    <name evidence="7" type="ORF">BJ085DRAFT_39948</name>
</gene>
<keyword evidence="8" id="KW-1185">Reference proteome</keyword>
<dbReference type="Gene3D" id="1.25.40.10">
    <property type="entry name" value="Tetratricopeptide repeat domain"/>
    <property type="match status" value="1"/>
</dbReference>
<dbReference type="EMBL" id="ML002817">
    <property type="protein sequence ID" value="RKP35662.1"/>
    <property type="molecule type" value="Genomic_DNA"/>
</dbReference>
<evidence type="ECO:0000256" key="4">
    <source>
        <dbReference type="ARBA" id="ARBA00044511"/>
    </source>
</evidence>
<feature type="repeat" description="PPR" evidence="5">
    <location>
        <begin position="154"/>
        <end position="188"/>
    </location>
</feature>
<evidence type="ECO:0000256" key="2">
    <source>
        <dbReference type="ARBA" id="ARBA00022737"/>
    </source>
</evidence>
<evidence type="ECO:0008006" key="9">
    <source>
        <dbReference type="Google" id="ProtNLM"/>
    </source>
</evidence>
<feature type="repeat" description="PPR" evidence="5">
    <location>
        <begin position="82"/>
        <end position="116"/>
    </location>
</feature>
<evidence type="ECO:0000256" key="1">
    <source>
        <dbReference type="ARBA" id="ARBA00006192"/>
    </source>
</evidence>
<proteinExistence type="inferred from homology"/>
<evidence type="ECO:0000313" key="8">
    <source>
        <dbReference type="Proteomes" id="UP000268162"/>
    </source>
</evidence>
<dbReference type="PANTHER" id="PTHR47447:SF17">
    <property type="entry name" value="OS12G0638900 PROTEIN"/>
    <property type="match status" value="1"/>
</dbReference>
<dbReference type="Proteomes" id="UP000268162">
    <property type="component" value="Unassembled WGS sequence"/>
</dbReference>
<feature type="compositionally biased region" description="Low complexity" evidence="6">
    <location>
        <begin position="352"/>
        <end position="367"/>
    </location>
</feature>